<accession>A0ABD3PBG4</accession>
<dbReference type="Pfam" id="PF00962">
    <property type="entry name" value="A_deaminase"/>
    <property type="match status" value="1"/>
</dbReference>
<dbReference type="InterPro" id="IPR032466">
    <property type="entry name" value="Metal_Hydrolase"/>
</dbReference>
<dbReference type="PANTHER" id="PTHR43114:SF6">
    <property type="entry name" value="ADENINE DEAMINASE"/>
    <property type="match status" value="1"/>
</dbReference>
<evidence type="ECO:0000256" key="2">
    <source>
        <dbReference type="ARBA" id="ARBA00005058"/>
    </source>
</evidence>
<dbReference type="GO" id="GO:0019239">
    <property type="term" value="F:deaminase activity"/>
    <property type="evidence" value="ECO:0007669"/>
    <property type="project" value="UniProtKB-ARBA"/>
</dbReference>
<feature type="domain" description="Adenosine deaminase" evidence="7">
    <location>
        <begin position="16"/>
        <end position="358"/>
    </location>
</feature>
<keyword evidence="6" id="KW-0862">Zinc</keyword>
<keyword evidence="4" id="KW-0660">Purine salvage</keyword>
<dbReference type="NCBIfam" id="TIGR01430">
    <property type="entry name" value="aden_deam"/>
    <property type="match status" value="1"/>
</dbReference>
<evidence type="ECO:0000256" key="1">
    <source>
        <dbReference type="ARBA" id="ARBA00001947"/>
    </source>
</evidence>
<name>A0ABD3PBG4_9STRA</name>
<evidence type="ECO:0000259" key="7">
    <source>
        <dbReference type="Pfam" id="PF00962"/>
    </source>
</evidence>
<evidence type="ECO:0000313" key="9">
    <source>
        <dbReference type="Proteomes" id="UP001530315"/>
    </source>
</evidence>
<protein>
    <recommendedName>
        <fullName evidence="7">Adenosine deaminase domain-containing protein</fullName>
    </recommendedName>
</protein>
<comment type="cofactor">
    <cofactor evidence="1">
        <name>Zn(2+)</name>
        <dbReference type="ChEBI" id="CHEBI:29105"/>
    </cofactor>
</comment>
<dbReference type="AlphaFoldDB" id="A0ABD3PBG4"/>
<keyword evidence="5" id="KW-0378">Hydrolase</keyword>
<keyword evidence="9" id="KW-1185">Reference proteome</keyword>
<reference evidence="8 9" key="1">
    <citation type="submission" date="2024-10" db="EMBL/GenBank/DDBJ databases">
        <title>Updated reference genomes for cyclostephanoid diatoms.</title>
        <authorList>
            <person name="Roberts W.R."/>
            <person name="Alverson A.J."/>
        </authorList>
    </citation>
    <scope>NUCLEOTIDE SEQUENCE [LARGE SCALE GENOMIC DNA]</scope>
    <source>
        <strain evidence="8 9">AJA276-08</strain>
    </source>
</reference>
<dbReference type="Proteomes" id="UP001530315">
    <property type="component" value="Unassembled WGS sequence"/>
</dbReference>
<dbReference type="EMBL" id="JALLAZ020000902">
    <property type="protein sequence ID" value="KAL3785111.1"/>
    <property type="molecule type" value="Genomic_DNA"/>
</dbReference>
<dbReference type="GO" id="GO:0006166">
    <property type="term" value="P:purine ribonucleoside salvage"/>
    <property type="evidence" value="ECO:0007669"/>
    <property type="project" value="UniProtKB-KW"/>
</dbReference>
<keyword evidence="3" id="KW-0479">Metal-binding</keyword>
<comment type="caution">
    <text evidence="8">The sequence shown here is derived from an EMBL/GenBank/DDBJ whole genome shotgun (WGS) entry which is preliminary data.</text>
</comment>
<gene>
    <name evidence="8" type="ORF">ACHAW5_009791</name>
</gene>
<evidence type="ECO:0000313" key="8">
    <source>
        <dbReference type="EMBL" id="KAL3785111.1"/>
    </source>
</evidence>
<comment type="pathway">
    <text evidence="2">Purine metabolism; purine nucleoside salvage.</text>
</comment>
<organism evidence="8 9">
    <name type="scientific">Stephanodiscus triporus</name>
    <dbReference type="NCBI Taxonomy" id="2934178"/>
    <lineage>
        <taxon>Eukaryota</taxon>
        <taxon>Sar</taxon>
        <taxon>Stramenopiles</taxon>
        <taxon>Ochrophyta</taxon>
        <taxon>Bacillariophyta</taxon>
        <taxon>Coscinodiscophyceae</taxon>
        <taxon>Thalassiosirophycidae</taxon>
        <taxon>Stephanodiscales</taxon>
        <taxon>Stephanodiscaceae</taxon>
        <taxon>Stephanodiscus</taxon>
    </lineage>
</organism>
<evidence type="ECO:0000256" key="3">
    <source>
        <dbReference type="ARBA" id="ARBA00022723"/>
    </source>
</evidence>
<dbReference type="GO" id="GO:0016814">
    <property type="term" value="F:hydrolase activity, acting on carbon-nitrogen (but not peptide) bonds, in cyclic amidines"/>
    <property type="evidence" value="ECO:0007669"/>
    <property type="project" value="UniProtKB-ARBA"/>
</dbReference>
<dbReference type="SUPFAM" id="SSF51556">
    <property type="entry name" value="Metallo-dependent hydrolases"/>
    <property type="match status" value="1"/>
</dbReference>
<dbReference type="PANTHER" id="PTHR43114">
    <property type="entry name" value="ADENINE DEAMINASE"/>
    <property type="match status" value="1"/>
</dbReference>
<dbReference type="Gene3D" id="3.20.20.140">
    <property type="entry name" value="Metal-dependent hydrolases"/>
    <property type="match status" value="1"/>
</dbReference>
<evidence type="ECO:0000256" key="4">
    <source>
        <dbReference type="ARBA" id="ARBA00022726"/>
    </source>
</evidence>
<dbReference type="GO" id="GO:0046872">
    <property type="term" value="F:metal ion binding"/>
    <property type="evidence" value="ECO:0007669"/>
    <property type="project" value="UniProtKB-KW"/>
</dbReference>
<sequence length="378" mass="41436">MMPGARPSPRDLSFLPKAELHLHLEGAMRPGTLRDLCSKYSIPAPSTPCYDSRSDVPMPRSSTTSRFADFSAFMNLYLSACSCLRTEEDVRRLVLEVASDLRECHVLYAEVAPSLTFYAQHFGSMESTLRVLVDAAAIAEKETGVLISYVLSVERHLSVEAAIELAHLARRGSEMHINGRAAVVGFGLHGPEESFPPHAFREAFEIAHGEDGKIASLPHAGEIAPARGMGAKSVVDAVHILGAKRIAHGVLAKDDAEAMRMLREKDVVLDVCITSNFLLNVVETREDHPIKYFLKEGVKCTINSDDPLLFGCNILSEYQLCRDVLGMDDHTIAQCAKTSFIYSCAPEYLKSKGINGVDGWLSEGGDDSCVTRHDARRC</sequence>
<proteinExistence type="predicted"/>
<evidence type="ECO:0000256" key="6">
    <source>
        <dbReference type="ARBA" id="ARBA00022833"/>
    </source>
</evidence>
<dbReference type="InterPro" id="IPR001365">
    <property type="entry name" value="A_deaminase_dom"/>
</dbReference>
<evidence type="ECO:0000256" key="5">
    <source>
        <dbReference type="ARBA" id="ARBA00022801"/>
    </source>
</evidence>
<dbReference type="InterPro" id="IPR006330">
    <property type="entry name" value="Ado/ade_deaminase"/>
</dbReference>